<evidence type="ECO:0000256" key="1">
    <source>
        <dbReference type="SAM" id="MobiDB-lite"/>
    </source>
</evidence>
<dbReference type="InterPro" id="IPR016071">
    <property type="entry name" value="Staphylococal_nuclease_OB-fold"/>
</dbReference>
<name>A0ABM9NN66_9GAMM</name>
<evidence type="ECO:0000313" key="3">
    <source>
        <dbReference type="EMBL" id="CAL1242113.1"/>
    </source>
</evidence>
<dbReference type="EC" id="3.1.31.1" evidence="3"/>
<dbReference type="Gene3D" id="2.40.50.90">
    <property type="match status" value="1"/>
</dbReference>
<reference evidence="3 4" key="1">
    <citation type="submission" date="2024-04" db="EMBL/GenBank/DDBJ databases">
        <authorList>
            <person name="Cremers G."/>
        </authorList>
    </citation>
    <scope>NUCLEOTIDE SEQUENCE [LARGE SCALE GENOMIC DNA]</scope>
    <source>
        <strain evidence="3">MeCH1-AG</strain>
        <plasmid evidence="3 4">2</plasmid>
    </source>
</reference>
<gene>
    <name evidence="3" type="ORF">MECH1_V1_P0181</name>
</gene>
<dbReference type="Pfam" id="PF00565">
    <property type="entry name" value="SNase"/>
    <property type="match status" value="1"/>
</dbReference>
<dbReference type="EMBL" id="OZ026885">
    <property type="protein sequence ID" value="CAL1242113.1"/>
    <property type="molecule type" value="Genomic_DNA"/>
</dbReference>
<evidence type="ECO:0000259" key="2">
    <source>
        <dbReference type="PROSITE" id="PS50830"/>
    </source>
</evidence>
<keyword evidence="4" id="KW-1185">Reference proteome</keyword>
<proteinExistence type="predicted"/>
<accession>A0ABM9NN66</accession>
<dbReference type="SUPFAM" id="SSF50199">
    <property type="entry name" value="Staphylococcal nuclease"/>
    <property type="match status" value="1"/>
</dbReference>
<keyword evidence="3" id="KW-0378">Hydrolase</keyword>
<dbReference type="PROSITE" id="PS50830">
    <property type="entry name" value="TNASE_3"/>
    <property type="match status" value="1"/>
</dbReference>
<dbReference type="InterPro" id="IPR035437">
    <property type="entry name" value="SNase_OB-fold_sf"/>
</dbReference>
<keyword evidence="3" id="KW-0614">Plasmid</keyword>
<dbReference type="PROSITE" id="PS01284">
    <property type="entry name" value="TNASE_2"/>
    <property type="match status" value="1"/>
</dbReference>
<feature type="domain" description="TNase-like" evidence="2">
    <location>
        <begin position="104"/>
        <end position="186"/>
    </location>
</feature>
<feature type="region of interest" description="Disordered" evidence="1">
    <location>
        <begin position="22"/>
        <end position="42"/>
    </location>
</feature>
<sequence length="211" mass="22742">MCGWTGKESAEASPTRVNILRSRRGRRARPVRTGRHTERSAYPSGAAGALRGVGGGCSGCLPCGDDVQEVLRDTLNPLKRVESVTSPLTLVLFLTLVAFTAEASDIFRRVVGTSDGDTLTVLDESNHQTKVRLAEIDTPESAHFSGSRAKQELSALVFGKTVMAKVIDRDRYGRTVGRVFSDTVDIMRKWSAGERHGFITSGSRHAPVAGA</sequence>
<dbReference type="SMART" id="SM00318">
    <property type="entry name" value="SNc"/>
    <property type="match status" value="1"/>
</dbReference>
<organism evidence="3 4">
    <name type="scientific">Candidatus Methylocalor cossyra</name>
    <dbReference type="NCBI Taxonomy" id="3108543"/>
    <lineage>
        <taxon>Bacteria</taxon>
        <taxon>Pseudomonadati</taxon>
        <taxon>Pseudomonadota</taxon>
        <taxon>Gammaproteobacteria</taxon>
        <taxon>Methylococcales</taxon>
        <taxon>Methylococcaceae</taxon>
        <taxon>Candidatus Methylocalor</taxon>
    </lineage>
</organism>
<dbReference type="Proteomes" id="UP001497493">
    <property type="component" value="Plasmid 2"/>
</dbReference>
<dbReference type="PROSITE" id="PS01123">
    <property type="entry name" value="TNASE_1"/>
    <property type="match status" value="1"/>
</dbReference>
<protein>
    <submittedName>
        <fullName evidence="3">Micrococcal nuclease</fullName>
        <ecNumber evidence="3">3.1.31.1</ecNumber>
    </submittedName>
</protein>
<dbReference type="InterPro" id="IPR002071">
    <property type="entry name" value="Thermonucl_AS"/>
</dbReference>
<geneLocation type="plasmid" evidence="3 4">
    <name>2</name>
</geneLocation>
<evidence type="ECO:0000313" key="4">
    <source>
        <dbReference type="Proteomes" id="UP001497493"/>
    </source>
</evidence>
<dbReference type="GO" id="GO:1990599">
    <property type="term" value="F:3' overhang single-stranded DNA endodeoxyribonuclease activity"/>
    <property type="evidence" value="ECO:0007669"/>
    <property type="project" value="UniProtKB-EC"/>
</dbReference>
<feature type="compositionally biased region" description="Basic residues" evidence="1">
    <location>
        <begin position="22"/>
        <end position="34"/>
    </location>
</feature>